<comment type="function">
    <text evidence="2">Oxygenase that can act as both a histone lysine demethylase and a ribosomal histidine hydroxylase.</text>
</comment>
<proteinExistence type="inferred from homology"/>
<dbReference type="STRING" id="51031.W2T852"/>
<dbReference type="PANTHER" id="PTHR13096:SF8">
    <property type="entry name" value="RIBOSOMAL OXYGENASE 1"/>
    <property type="match status" value="1"/>
</dbReference>
<evidence type="ECO:0000256" key="2">
    <source>
        <dbReference type="RuleBase" id="RU366061"/>
    </source>
</evidence>
<keyword evidence="2" id="KW-0805">Transcription regulation</keyword>
<comment type="catalytic activity">
    <reaction evidence="2">
        <text>N(6),N(6)-dimethyl-L-lysyl(36)-[histone H3] + 2 2-oxoglutarate + 2 O2 = L-lysyl(36)-[histone H3] + 2 formaldehyde + 2 succinate + 2 CO2</text>
        <dbReference type="Rhea" id="RHEA:42032"/>
        <dbReference type="Rhea" id="RHEA-COMP:9785"/>
        <dbReference type="Rhea" id="RHEA-COMP:9787"/>
        <dbReference type="ChEBI" id="CHEBI:15379"/>
        <dbReference type="ChEBI" id="CHEBI:16526"/>
        <dbReference type="ChEBI" id="CHEBI:16810"/>
        <dbReference type="ChEBI" id="CHEBI:16842"/>
        <dbReference type="ChEBI" id="CHEBI:29969"/>
        <dbReference type="ChEBI" id="CHEBI:30031"/>
        <dbReference type="ChEBI" id="CHEBI:61976"/>
        <dbReference type="EC" id="1.14.11.27"/>
    </reaction>
</comment>
<dbReference type="KEGG" id="nai:NECAME_11130"/>
<evidence type="ECO:0000313" key="4">
    <source>
        <dbReference type="Proteomes" id="UP000053676"/>
    </source>
</evidence>
<keyword evidence="2" id="KW-0223">Dioxygenase</keyword>
<protein>
    <recommendedName>
        <fullName evidence="2">Bifunctional lysine-specific demethylase and histidyl-hydroxylase</fullName>
        <ecNumber evidence="2">1.14.11.27</ecNumber>
    </recommendedName>
</protein>
<dbReference type="Proteomes" id="UP000053676">
    <property type="component" value="Unassembled WGS sequence"/>
</dbReference>
<comment type="cofactor">
    <cofactor evidence="2">
        <name>Fe(2+)</name>
        <dbReference type="ChEBI" id="CHEBI:29033"/>
    </cofactor>
    <text evidence="2">Binds 1 Fe(2+) ion per subunit.</text>
</comment>
<keyword evidence="2" id="KW-0539">Nucleus</keyword>
<dbReference type="GO" id="GO:0140680">
    <property type="term" value="F:histone H3K36me/H3K36me2 demethylase activity"/>
    <property type="evidence" value="ECO:0007669"/>
    <property type="project" value="UniProtKB-EC"/>
</dbReference>
<keyword evidence="1 2" id="KW-0408">Iron</keyword>
<dbReference type="Gene3D" id="2.60.120.650">
    <property type="entry name" value="Cupin"/>
    <property type="match status" value="1"/>
</dbReference>
<dbReference type="OrthoDB" id="425950at2759"/>
<organism evidence="3 4">
    <name type="scientific">Necator americanus</name>
    <name type="common">Human hookworm</name>
    <dbReference type="NCBI Taxonomy" id="51031"/>
    <lineage>
        <taxon>Eukaryota</taxon>
        <taxon>Metazoa</taxon>
        <taxon>Ecdysozoa</taxon>
        <taxon>Nematoda</taxon>
        <taxon>Chromadorea</taxon>
        <taxon>Rhabditida</taxon>
        <taxon>Rhabditina</taxon>
        <taxon>Rhabditomorpha</taxon>
        <taxon>Strongyloidea</taxon>
        <taxon>Ancylostomatidae</taxon>
        <taxon>Bunostominae</taxon>
        <taxon>Necator</taxon>
    </lineage>
</organism>
<gene>
    <name evidence="3" type="ORF">NECAME_11130</name>
</gene>
<dbReference type="OMA" id="CCVGANM"/>
<evidence type="ECO:0000313" key="3">
    <source>
        <dbReference type="EMBL" id="ETN77346.1"/>
    </source>
</evidence>
<reference evidence="4" key="1">
    <citation type="journal article" date="2014" name="Nat. Genet.">
        <title>Genome of the human hookworm Necator americanus.</title>
        <authorList>
            <person name="Tang Y.T."/>
            <person name="Gao X."/>
            <person name="Rosa B.A."/>
            <person name="Abubucker S."/>
            <person name="Hallsworth-Pepin K."/>
            <person name="Martin J."/>
            <person name="Tyagi R."/>
            <person name="Heizer E."/>
            <person name="Zhang X."/>
            <person name="Bhonagiri-Palsikar V."/>
            <person name="Minx P."/>
            <person name="Warren W.C."/>
            <person name="Wang Q."/>
            <person name="Zhan B."/>
            <person name="Hotez P.J."/>
            <person name="Sternberg P.W."/>
            <person name="Dougall A."/>
            <person name="Gaze S.T."/>
            <person name="Mulvenna J."/>
            <person name="Sotillo J."/>
            <person name="Ranganathan S."/>
            <person name="Rabelo E.M."/>
            <person name="Wilson R.K."/>
            <person name="Felgner P.L."/>
            <person name="Bethony J."/>
            <person name="Hawdon J.M."/>
            <person name="Gasser R.B."/>
            <person name="Loukas A."/>
            <person name="Mitreva M."/>
        </authorList>
    </citation>
    <scope>NUCLEOTIDE SEQUENCE [LARGE SCALE GENOMIC DNA]</scope>
</reference>
<dbReference type="EC" id="1.14.11.27" evidence="2"/>
<keyword evidence="4" id="KW-1185">Reference proteome</keyword>
<dbReference type="AlphaFoldDB" id="W2T852"/>
<evidence type="ECO:0000256" key="1">
    <source>
        <dbReference type="ARBA" id="ARBA00023004"/>
    </source>
</evidence>
<dbReference type="GO" id="GO:0005730">
    <property type="term" value="C:nucleolus"/>
    <property type="evidence" value="ECO:0007669"/>
    <property type="project" value="TreeGrafter"/>
</dbReference>
<comment type="similarity">
    <text evidence="2">Belongs to the ROX family.</text>
</comment>
<dbReference type="GO" id="GO:0032453">
    <property type="term" value="F:histone H3K4 demethylase activity"/>
    <property type="evidence" value="ECO:0007669"/>
    <property type="project" value="TreeGrafter"/>
</dbReference>
<keyword evidence="2" id="KW-0560">Oxidoreductase</keyword>
<name>W2T852_NECAM</name>
<sequence>MVCRDFFQSNALIAKRSTLNYYSNLFSTQRLVELMEKNYLEYGTNINIAEYKNGVRRTMNGTGRVYSNHLKEHLAVLFYSTTSVLSLPTKIPFQLGRSVQLVNPQTFDDRVWYFCEVLQEMFGCFVGANT</sequence>
<keyword evidence="2" id="KW-0804">Transcription</keyword>
<dbReference type="PANTHER" id="PTHR13096">
    <property type="entry name" value="MINA53 MYC INDUCED NUCLEAR ANTIGEN"/>
    <property type="match status" value="1"/>
</dbReference>
<keyword evidence="2" id="KW-0479">Metal-binding</keyword>
<accession>W2T852</accession>
<comment type="subcellular location">
    <subcellularLocation>
        <location evidence="2">Nucleus</location>
    </subcellularLocation>
</comment>
<dbReference type="InterPro" id="IPR039994">
    <property type="entry name" value="NO66-like"/>
</dbReference>
<dbReference type="GO" id="GO:0005506">
    <property type="term" value="F:iron ion binding"/>
    <property type="evidence" value="ECO:0007669"/>
    <property type="project" value="UniProtKB-UniRule"/>
</dbReference>
<dbReference type="EMBL" id="KI660177">
    <property type="protein sequence ID" value="ETN77346.1"/>
    <property type="molecule type" value="Genomic_DNA"/>
</dbReference>